<name>A0A1R3L281_9ROSI</name>
<dbReference type="Proteomes" id="UP000187203">
    <property type="component" value="Unassembled WGS sequence"/>
</dbReference>
<evidence type="ECO:0000313" key="1">
    <source>
        <dbReference type="EMBL" id="OMP13441.1"/>
    </source>
</evidence>
<organism evidence="1 2">
    <name type="scientific">Corchorus olitorius</name>
    <dbReference type="NCBI Taxonomy" id="93759"/>
    <lineage>
        <taxon>Eukaryota</taxon>
        <taxon>Viridiplantae</taxon>
        <taxon>Streptophyta</taxon>
        <taxon>Embryophyta</taxon>
        <taxon>Tracheophyta</taxon>
        <taxon>Spermatophyta</taxon>
        <taxon>Magnoliopsida</taxon>
        <taxon>eudicotyledons</taxon>
        <taxon>Gunneridae</taxon>
        <taxon>Pentapetalae</taxon>
        <taxon>rosids</taxon>
        <taxon>malvids</taxon>
        <taxon>Malvales</taxon>
        <taxon>Malvaceae</taxon>
        <taxon>Grewioideae</taxon>
        <taxon>Apeibeae</taxon>
        <taxon>Corchorus</taxon>
    </lineage>
</organism>
<accession>A0A1R3L281</accession>
<dbReference type="Gene3D" id="3.40.430.10">
    <property type="entry name" value="Dihydrofolate Reductase, subunit A"/>
    <property type="match status" value="1"/>
</dbReference>
<protein>
    <recommendedName>
        <fullName evidence="3">Bacterial bifunctional deaminase-reductase C-terminal domain-containing protein</fullName>
    </recommendedName>
</protein>
<gene>
    <name evidence="1" type="ORF">COLO4_01681</name>
</gene>
<dbReference type="InterPro" id="IPR024072">
    <property type="entry name" value="DHFR-like_dom_sf"/>
</dbReference>
<reference evidence="2" key="1">
    <citation type="submission" date="2013-09" db="EMBL/GenBank/DDBJ databases">
        <title>Corchorus olitorius genome sequencing.</title>
        <authorList>
            <person name="Alam M."/>
            <person name="Haque M.S."/>
            <person name="Islam M.S."/>
            <person name="Emdad E.M."/>
            <person name="Islam M.M."/>
            <person name="Ahmed B."/>
            <person name="Halim A."/>
            <person name="Hossen Q.M.M."/>
            <person name="Hossain M.Z."/>
            <person name="Ahmed R."/>
            <person name="Khan M.M."/>
            <person name="Islam R."/>
            <person name="Rashid M.M."/>
            <person name="Khan S.A."/>
            <person name="Rahman M.S."/>
            <person name="Alam M."/>
            <person name="Yahiya A.S."/>
            <person name="Khan M.S."/>
            <person name="Azam M.S."/>
            <person name="Haque T."/>
            <person name="Lashkar M.Z.H."/>
            <person name="Akhand A.I."/>
            <person name="Morshed G."/>
            <person name="Roy S."/>
            <person name="Uddin K.S."/>
            <person name="Rabeya T."/>
            <person name="Hossain A.S."/>
            <person name="Chowdhury A."/>
            <person name="Snigdha A.R."/>
            <person name="Mortoza M.S."/>
            <person name="Matin S.A."/>
            <person name="Hoque S.M.E."/>
            <person name="Islam M.K."/>
            <person name="Roy D.K."/>
            <person name="Haider R."/>
            <person name="Moosa M.M."/>
            <person name="Elias S.M."/>
            <person name="Hasan A.M."/>
            <person name="Jahan S."/>
            <person name="Shafiuddin M."/>
            <person name="Mahmood N."/>
            <person name="Shommy N.S."/>
        </authorList>
    </citation>
    <scope>NUCLEOTIDE SEQUENCE [LARGE SCALE GENOMIC DNA]</scope>
    <source>
        <strain evidence="2">cv. O-4</strain>
    </source>
</reference>
<keyword evidence="2" id="KW-1185">Reference proteome</keyword>
<dbReference type="AlphaFoldDB" id="A0A1R3L281"/>
<proteinExistence type="predicted"/>
<evidence type="ECO:0008006" key="3">
    <source>
        <dbReference type="Google" id="ProtNLM"/>
    </source>
</evidence>
<dbReference type="EMBL" id="AWUE01004281">
    <property type="protein sequence ID" value="OMP13441.1"/>
    <property type="molecule type" value="Genomic_DNA"/>
</dbReference>
<evidence type="ECO:0000313" key="2">
    <source>
        <dbReference type="Proteomes" id="UP000187203"/>
    </source>
</evidence>
<sequence length="139" mass="15817">MRKLIVQQWISADGFATDSHGTTSFFESPKYNEGWQQDELELFKNIDLIILGANTYKMFVDYWPDAKPEDEAVAPFINSTKKAGLLTFATQSSLGKLETRRSSGRHFLPDDEEWNDMELISSKAYPSGVVCIVYKPRAK</sequence>
<comment type="caution">
    <text evidence="1">The sequence shown here is derived from an EMBL/GenBank/DDBJ whole genome shotgun (WGS) entry which is preliminary data.</text>
</comment>
<dbReference type="SUPFAM" id="SSF53597">
    <property type="entry name" value="Dihydrofolate reductase-like"/>
    <property type="match status" value="1"/>
</dbReference>